<dbReference type="SUPFAM" id="SSF48113">
    <property type="entry name" value="Heme-dependent peroxidases"/>
    <property type="match status" value="1"/>
</dbReference>
<feature type="signal peptide" evidence="8">
    <location>
        <begin position="1"/>
        <end position="19"/>
    </location>
</feature>
<evidence type="ECO:0000256" key="3">
    <source>
        <dbReference type="ARBA" id="ARBA00022723"/>
    </source>
</evidence>
<protein>
    <recommendedName>
        <fullName evidence="9">Plant heme peroxidase family profile domain-containing protein</fullName>
    </recommendedName>
</protein>
<evidence type="ECO:0000256" key="2">
    <source>
        <dbReference type="ARBA" id="ARBA00022617"/>
    </source>
</evidence>
<reference evidence="10 11" key="1">
    <citation type="submission" date="2019-01" db="EMBL/GenBank/DDBJ databases">
        <title>Nuclear Genome Assembly of the Microalgal Biofuel strain Nannochloropsis salina CCMP1776.</title>
        <authorList>
            <person name="Hovde B."/>
        </authorList>
    </citation>
    <scope>NUCLEOTIDE SEQUENCE [LARGE SCALE GENOMIC DNA]</scope>
    <source>
        <strain evidence="10 11">CCMP1776</strain>
    </source>
</reference>
<dbReference type="Gene3D" id="1.10.420.10">
    <property type="entry name" value="Peroxidase, domain 2"/>
    <property type="match status" value="1"/>
</dbReference>
<sequence length="343" mass="36928">MARLFFATSSVLLLQAALGFMPASKLALAPRTAARTSVPSRSGLRMAATAEEYKACYVDLLETVNKANCAPIVVRLAWHDAGTFNKANADKPFPDRGGANGSIRFDPELAHGANAGLGIALKLLEPVKKRHPNVGWADLMQAASAAGIEATGGPRIPMRYGRKDAAGPEDCPKEGNLPGANIPGQQTGPFPDGTPTPADHLRKVFHRMGLSDQDIVALSGAHTLGRAYKDRSGLGKESTKFTEGDAAPRGDGAKGYGRKGGQPWTEKWLKFDNSYFATMYDPNADPELLKLDTDLCIFGDEGFRPHSMKYKDDQDAFYKDYCVSHAKLSELGVEWEVPGGVTF</sequence>
<dbReference type="Pfam" id="PF00141">
    <property type="entry name" value="peroxidase"/>
    <property type="match status" value="1"/>
</dbReference>
<dbReference type="GO" id="GO:0020037">
    <property type="term" value="F:heme binding"/>
    <property type="evidence" value="ECO:0007669"/>
    <property type="project" value="InterPro"/>
</dbReference>
<dbReference type="GO" id="GO:0034599">
    <property type="term" value="P:cellular response to oxidative stress"/>
    <property type="evidence" value="ECO:0007669"/>
    <property type="project" value="InterPro"/>
</dbReference>
<dbReference type="Gene3D" id="1.10.520.10">
    <property type="match status" value="1"/>
</dbReference>
<dbReference type="PROSITE" id="PS50873">
    <property type="entry name" value="PEROXIDASE_4"/>
    <property type="match status" value="1"/>
</dbReference>
<proteinExistence type="inferred from homology"/>
<evidence type="ECO:0000259" key="9">
    <source>
        <dbReference type="PROSITE" id="PS50873"/>
    </source>
</evidence>
<evidence type="ECO:0000256" key="5">
    <source>
        <dbReference type="ARBA" id="ARBA00023004"/>
    </source>
</evidence>
<dbReference type="PROSITE" id="PS00436">
    <property type="entry name" value="PEROXIDASE_2"/>
    <property type="match status" value="1"/>
</dbReference>
<dbReference type="PRINTS" id="PR00458">
    <property type="entry name" value="PEROXIDASE"/>
</dbReference>
<dbReference type="GO" id="GO:0042744">
    <property type="term" value="P:hydrogen peroxide catabolic process"/>
    <property type="evidence" value="ECO:0007669"/>
    <property type="project" value="TreeGrafter"/>
</dbReference>
<accession>A0A4D9DCD3</accession>
<dbReference type="GO" id="GO:0000302">
    <property type="term" value="P:response to reactive oxygen species"/>
    <property type="evidence" value="ECO:0007669"/>
    <property type="project" value="TreeGrafter"/>
</dbReference>
<evidence type="ECO:0000256" key="1">
    <source>
        <dbReference type="ARBA" id="ARBA00022559"/>
    </source>
</evidence>
<keyword evidence="8" id="KW-0732">Signal</keyword>
<dbReference type="InterPro" id="IPR019793">
    <property type="entry name" value="Peroxidases_heam-ligand_BS"/>
</dbReference>
<dbReference type="InterPro" id="IPR002016">
    <property type="entry name" value="Haem_peroxidase"/>
</dbReference>
<evidence type="ECO:0000256" key="7">
    <source>
        <dbReference type="SAM" id="MobiDB-lite"/>
    </source>
</evidence>
<keyword evidence="3" id="KW-0479">Metal-binding</keyword>
<feature type="region of interest" description="Disordered" evidence="7">
    <location>
        <begin position="232"/>
        <end position="259"/>
    </location>
</feature>
<evidence type="ECO:0000256" key="4">
    <source>
        <dbReference type="ARBA" id="ARBA00023002"/>
    </source>
</evidence>
<keyword evidence="4" id="KW-0560">Oxidoreductase</keyword>
<feature type="domain" description="Plant heme peroxidase family profile" evidence="9">
    <location>
        <begin position="137"/>
        <end position="343"/>
    </location>
</feature>
<evidence type="ECO:0000256" key="8">
    <source>
        <dbReference type="SAM" id="SignalP"/>
    </source>
</evidence>
<feature type="region of interest" description="Disordered" evidence="7">
    <location>
        <begin position="164"/>
        <end position="190"/>
    </location>
</feature>
<keyword evidence="5" id="KW-0408">Iron</keyword>
<feature type="chain" id="PRO_5020020896" description="Plant heme peroxidase family profile domain-containing protein" evidence="8">
    <location>
        <begin position="20"/>
        <end position="343"/>
    </location>
</feature>
<comment type="caution">
    <text evidence="10">The sequence shown here is derived from an EMBL/GenBank/DDBJ whole genome shotgun (WGS) entry which is preliminary data.</text>
</comment>
<dbReference type="GO" id="GO:0046872">
    <property type="term" value="F:metal ion binding"/>
    <property type="evidence" value="ECO:0007669"/>
    <property type="project" value="UniProtKB-KW"/>
</dbReference>
<organism evidence="10 11">
    <name type="scientific">Nannochloropsis salina CCMP1776</name>
    <dbReference type="NCBI Taxonomy" id="1027361"/>
    <lineage>
        <taxon>Eukaryota</taxon>
        <taxon>Sar</taxon>
        <taxon>Stramenopiles</taxon>
        <taxon>Ochrophyta</taxon>
        <taxon>Eustigmatophyceae</taxon>
        <taxon>Eustigmatales</taxon>
        <taxon>Monodopsidaceae</taxon>
        <taxon>Microchloropsis</taxon>
        <taxon>Microchloropsis salina</taxon>
    </lineage>
</organism>
<dbReference type="EMBL" id="SDOX01000009">
    <property type="protein sequence ID" value="TFJ86288.1"/>
    <property type="molecule type" value="Genomic_DNA"/>
</dbReference>
<dbReference type="GO" id="GO:0004601">
    <property type="term" value="F:peroxidase activity"/>
    <property type="evidence" value="ECO:0007669"/>
    <property type="project" value="UniProtKB-KW"/>
</dbReference>
<keyword evidence="2" id="KW-0349">Heme</keyword>
<comment type="similarity">
    <text evidence="6">Belongs to the peroxidase family.</text>
</comment>
<dbReference type="Proteomes" id="UP000355283">
    <property type="component" value="Unassembled WGS sequence"/>
</dbReference>
<evidence type="ECO:0000313" key="11">
    <source>
        <dbReference type="Proteomes" id="UP000355283"/>
    </source>
</evidence>
<keyword evidence="11" id="KW-1185">Reference proteome</keyword>
<dbReference type="InterPro" id="IPR010255">
    <property type="entry name" value="Haem_peroxidase_sf"/>
</dbReference>
<dbReference type="PANTHER" id="PTHR31356:SF66">
    <property type="entry name" value="CATALASE-PEROXIDASE"/>
    <property type="match status" value="1"/>
</dbReference>
<evidence type="ECO:0000313" key="10">
    <source>
        <dbReference type="EMBL" id="TFJ86288.1"/>
    </source>
</evidence>
<gene>
    <name evidence="10" type="ORF">NSK_002496</name>
</gene>
<keyword evidence="1" id="KW-0575">Peroxidase</keyword>
<dbReference type="InterPro" id="IPR044831">
    <property type="entry name" value="Ccp1-like"/>
</dbReference>
<dbReference type="PROSITE" id="PS00435">
    <property type="entry name" value="PEROXIDASE_1"/>
    <property type="match status" value="1"/>
</dbReference>
<name>A0A4D9DCD3_9STRA</name>
<feature type="compositionally biased region" description="Basic and acidic residues" evidence="7">
    <location>
        <begin position="164"/>
        <end position="173"/>
    </location>
</feature>
<evidence type="ECO:0000256" key="6">
    <source>
        <dbReference type="RuleBase" id="RU004241"/>
    </source>
</evidence>
<dbReference type="OrthoDB" id="2859658at2759"/>
<dbReference type="PANTHER" id="PTHR31356">
    <property type="entry name" value="THYLAKOID LUMENAL 29 KDA PROTEIN, CHLOROPLASTIC-RELATED"/>
    <property type="match status" value="1"/>
</dbReference>
<dbReference type="InterPro" id="IPR019794">
    <property type="entry name" value="Peroxidases_AS"/>
</dbReference>
<dbReference type="AlphaFoldDB" id="A0A4D9DCD3"/>
<feature type="compositionally biased region" description="Basic and acidic residues" evidence="7">
    <location>
        <begin position="232"/>
        <end position="252"/>
    </location>
</feature>